<evidence type="ECO:0000256" key="1">
    <source>
        <dbReference type="SAM" id="MobiDB-lite"/>
    </source>
</evidence>
<proteinExistence type="predicted"/>
<dbReference type="AlphaFoldDB" id="A0A2U9B4K1"/>
<feature type="compositionally biased region" description="Basic and acidic residues" evidence="1">
    <location>
        <begin position="34"/>
        <end position="48"/>
    </location>
</feature>
<dbReference type="Proteomes" id="UP000246464">
    <property type="component" value="Chromosome 3"/>
</dbReference>
<accession>A0A2U9B4K1</accession>
<feature type="compositionally biased region" description="Basic and acidic residues" evidence="1">
    <location>
        <begin position="61"/>
        <end position="71"/>
    </location>
</feature>
<evidence type="ECO:0000313" key="2">
    <source>
        <dbReference type="EMBL" id="AWO98893.1"/>
    </source>
</evidence>
<evidence type="ECO:0000313" key="3">
    <source>
        <dbReference type="Proteomes" id="UP000246464"/>
    </source>
</evidence>
<sequence>MAHTKRVLRAQLYPEMNSHYSLGDRMSPGVTCSKHKDEGKGKRREDCGAIRGRMKQQSGLELDRKPEPTKP</sequence>
<name>A0A2U9B4K1_SCOMX</name>
<feature type="region of interest" description="Disordered" evidence="1">
    <location>
        <begin position="19"/>
        <end position="71"/>
    </location>
</feature>
<dbReference type="EMBL" id="CP026245">
    <property type="protein sequence ID" value="AWO98893.1"/>
    <property type="molecule type" value="Genomic_DNA"/>
</dbReference>
<reference evidence="2 3" key="1">
    <citation type="submission" date="2017-12" db="EMBL/GenBank/DDBJ databases">
        <title>Integrating genomic resources of turbot (Scophthalmus maximus) in depth evaluation of genetic and physical mapping variation across individuals.</title>
        <authorList>
            <person name="Martinez P."/>
        </authorList>
    </citation>
    <scope>NUCLEOTIDE SEQUENCE [LARGE SCALE GENOMIC DNA]</scope>
</reference>
<organism evidence="2 3">
    <name type="scientific">Scophthalmus maximus</name>
    <name type="common">Turbot</name>
    <name type="synonym">Psetta maxima</name>
    <dbReference type="NCBI Taxonomy" id="52904"/>
    <lineage>
        <taxon>Eukaryota</taxon>
        <taxon>Metazoa</taxon>
        <taxon>Chordata</taxon>
        <taxon>Craniata</taxon>
        <taxon>Vertebrata</taxon>
        <taxon>Euteleostomi</taxon>
        <taxon>Actinopterygii</taxon>
        <taxon>Neopterygii</taxon>
        <taxon>Teleostei</taxon>
        <taxon>Neoteleostei</taxon>
        <taxon>Acanthomorphata</taxon>
        <taxon>Carangaria</taxon>
        <taxon>Pleuronectiformes</taxon>
        <taxon>Pleuronectoidei</taxon>
        <taxon>Scophthalmidae</taxon>
        <taxon>Scophthalmus</taxon>
    </lineage>
</organism>
<keyword evidence="3" id="KW-1185">Reference proteome</keyword>
<protein>
    <submittedName>
        <fullName evidence="2">Uncharacterized protein</fullName>
    </submittedName>
</protein>
<gene>
    <name evidence="2" type="ORF">SMAX5B_013466</name>
</gene>